<evidence type="ECO:0000256" key="14">
    <source>
        <dbReference type="SAM" id="Phobius"/>
    </source>
</evidence>
<feature type="transmembrane region" description="Helical" evidence="14">
    <location>
        <begin position="78"/>
        <end position="103"/>
    </location>
</feature>
<evidence type="ECO:0000256" key="1">
    <source>
        <dbReference type="ARBA" id="ARBA00004651"/>
    </source>
</evidence>
<dbReference type="GO" id="GO:0005886">
    <property type="term" value="C:plasma membrane"/>
    <property type="evidence" value="ECO:0007669"/>
    <property type="project" value="UniProtKB-SubCell"/>
</dbReference>
<dbReference type="GO" id="GO:0015293">
    <property type="term" value="F:symporter activity"/>
    <property type="evidence" value="ECO:0007669"/>
    <property type="project" value="UniProtKB-KW"/>
</dbReference>
<name>R4KJB3_9FIRM</name>
<comment type="similarity">
    <text evidence="2 13">Belongs to the sodium:solute symporter (SSF) (TC 2.A.21) family.</text>
</comment>
<evidence type="ECO:0000256" key="12">
    <source>
        <dbReference type="ARBA" id="ARBA00033708"/>
    </source>
</evidence>
<dbReference type="PANTHER" id="PTHR48086">
    <property type="entry name" value="SODIUM/PROLINE SYMPORTER-RELATED"/>
    <property type="match status" value="1"/>
</dbReference>
<dbReference type="PANTHER" id="PTHR48086:SF3">
    <property type="entry name" value="SODIUM_PROLINE SYMPORTER"/>
    <property type="match status" value="1"/>
</dbReference>
<comment type="catalytic activity">
    <reaction evidence="12">
        <text>L-proline(in) + Na(+)(in) = L-proline(out) + Na(+)(out)</text>
        <dbReference type="Rhea" id="RHEA:28967"/>
        <dbReference type="ChEBI" id="CHEBI:29101"/>
        <dbReference type="ChEBI" id="CHEBI:60039"/>
    </reaction>
</comment>
<feature type="transmembrane region" description="Helical" evidence="14">
    <location>
        <begin position="46"/>
        <end position="66"/>
    </location>
</feature>
<keyword evidence="8" id="KW-0915">Sodium</keyword>
<accession>R4KJB3</accession>
<dbReference type="GO" id="GO:0006814">
    <property type="term" value="P:sodium ion transport"/>
    <property type="evidence" value="ECO:0007669"/>
    <property type="project" value="UniProtKB-KW"/>
</dbReference>
<keyword evidence="7 14" id="KW-1133">Transmembrane helix</keyword>
<sequence>MEQQNITVLSILALYVIAILTIGLASVKYAKGTLEDYYTGSREFKALVLFCGVFAANISAVTLIGIPGQAYHNGWIMWPYFVTTWAWLTPILFYTVGNRAWLLGKKYGFVTMSDVVIGRWNSKTLGYLVTLVGLIYTIPYLMTGTMGAGQVFEGLTQGAVPFWLGALIISVVIGIYVIMGGMRGSIWANTVQAMVFMVGALIIFLYALNTVGGPAQVTQNIMQNNPELLSRGNLPWQVFFSFGIIVSLAVPMFPQLFTRLLSGKSIGELKKMSLMYPFAGLFIFSVCVYIGMWAHTLIPGLEGNQAEQIIPLFLAQYAPVFMTGILGAAILAATMSTMDSQLLAAGTIFTKDILLNMSSAKNIEDKKKLLLSKSVLFAMVLISYVLALIKPMGIITLINWAFGGFACLIVPMLAALYWKRCTKEAAIAALLVSQIVQVALPLGIIPQKFAMGLLPGVPALVLGLIILIVVTYLTPAPDKKATDEFFSTFAKLSGEPNIIGKETKITV</sequence>
<dbReference type="RefSeq" id="WP_006522151.1">
    <property type="nucleotide sequence ID" value="NC_021184.1"/>
</dbReference>
<feature type="transmembrane region" description="Helical" evidence="14">
    <location>
        <begin position="234"/>
        <end position="253"/>
    </location>
</feature>
<feature type="transmembrane region" description="Helical" evidence="14">
    <location>
        <begin position="274"/>
        <end position="294"/>
    </location>
</feature>
<feature type="transmembrane region" description="Helical" evidence="14">
    <location>
        <begin position="314"/>
        <end position="333"/>
    </location>
</feature>
<dbReference type="Gene3D" id="1.20.1730.10">
    <property type="entry name" value="Sodium/glucose cotransporter"/>
    <property type="match status" value="1"/>
</dbReference>
<feature type="transmembrane region" description="Helical" evidence="14">
    <location>
        <begin position="6"/>
        <end position="25"/>
    </location>
</feature>
<evidence type="ECO:0000256" key="3">
    <source>
        <dbReference type="ARBA" id="ARBA00022448"/>
    </source>
</evidence>
<feature type="transmembrane region" description="Helical" evidence="14">
    <location>
        <begin position="425"/>
        <end position="445"/>
    </location>
</feature>
<dbReference type="eggNOG" id="COG0591">
    <property type="taxonomic scope" value="Bacteria"/>
</dbReference>
<keyword evidence="5 14" id="KW-0812">Transmembrane</keyword>
<organism evidence="15 16">
    <name type="scientific">Desulfoscipio gibsoniae DSM 7213</name>
    <dbReference type="NCBI Taxonomy" id="767817"/>
    <lineage>
        <taxon>Bacteria</taxon>
        <taxon>Bacillati</taxon>
        <taxon>Bacillota</taxon>
        <taxon>Clostridia</taxon>
        <taxon>Eubacteriales</taxon>
        <taxon>Desulfallaceae</taxon>
        <taxon>Desulfoscipio</taxon>
    </lineage>
</organism>
<dbReference type="InterPro" id="IPR050277">
    <property type="entry name" value="Sodium:Solute_Symporter"/>
</dbReference>
<dbReference type="HOGENOM" id="CLU_018808_15_0_9"/>
<evidence type="ECO:0000256" key="11">
    <source>
        <dbReference type="ARBA" id="ARBA00023201"/>
    </source>
</evidence>
<feature type="transmembrane region" description="Helical" evidence="14">
    <location>
        <begin position="451"/>
        <end position="473"/>
    </location>
</feature>
<feature type="transmembrane region" description="Helical" evidence="14">
    <location>
        <begin position="370"/>
        <end position="389"/>
    </location>
</feature>
<evidence type="ECO:0000256" key="9">
    <source>
        <dbReference type="ARBA" id="ARBA00023065"/>
    </source>
</evidence>
<keyword evidence="16" id="KW-1185">Reference proteome</keyword>
<dbReference type="KEGG" id="dgi:Desgi_2290"/>
<keyword evidence="10 14" id="KW-0472">Membrane</keyword>
<gene>
    <name evidence="15" type="ORF">Desgi_2290</name>
</gene>
<evidence type="ECO:0000256" key="7">
    <source>
        <dbReference type="ARBA" id="ARBA00022989"/>
    </source>
</evidence>
<evidence type="ECO:0000313" key="15">
    <source>
        <dbReference type="EMBL" id="AGL01712.1"/>
    </source>
</evidence>
<evidence type="ECO:0000256" key="13">
    <source>
        <dbReference type="RuleBase" id="RU362091"/>
    </source>
</evidence>
<keyword evidence="3" id="KW-0813">Transport</keyword>
<dbReference type="CDD" id="cd10322">
    <property type="entry name" value="SLC5sbd"/>
    <property type="match status" value="1"/>
</dbReference>
<keyword evidence="9" id="KW-0406">Ion transport</keyword>
<dbReference type="InterPro" id="IPR038377">
    <property type="entry name" value="Na/Glc_symporter_sf"/>
</dbReference>
<feature type="transmembrane region" description="Helical" evidence="14">
    <location>
        <begin position="395"/>
        <end position="418"/>
    </location>
</feature>
<dbReference type="STRING" id="767817.Desgi_2290"/>
<protein>
    <submittedName>
        <fullName evidence="15">Na+/proline symporter</fullName>
    </submittedName>
</protein>
<dbReference type="OrthoDB" id="9810181at2"/>
<evidence type="ECO:0000256" key="6">
    <source>
        <dbReference type="ARBA" id="ARBA00022847"/>
    </source>
</evidence>
<keyword evidence="11" id="KW-0739">Sodium transport</keyword>
<evidence type="ECO:0000256" key="4">
    <source>
        <dbReference type="ARBA" id="ARBA00022475"/>
    </source>
</evidence>
<dbReference type="InterPro" id="IPR001734">
    <property type="entry name" value="Na/solute_symporter"/>
</dbReference>
<reference evidence="15 16" key="1">
    <citation type="submission" date="2012-01" db="EMBL/GenBank/DDBJ databases">
        <title>Complete sequence of Desulfotomaculum gibsoniae DSM 7213.</title>
        <authorList>
            <consortium name="US DOE Joint Genome Institute"/>
            <person name="Lucas S."/>
            <person name="Han J."/>
            <person name="Lapidus A."/>
            <person name="Cheng J.-F."/>
            <person name="Goodwin L."/>
            <person name="Pitluck S."/>
            <person name="Peters L."/>
            <person name="Ovchinnikova G."/>
            <person name="Teshima H."/>
            <person name="Detter J.C."/>
            <person name="Han C."/>
            <person name="Tapia R."/>
            <person name="Land M."/>
            <person name="Hauser L."/>
            <person name="Kyrpides N."/>
            <person name="Ivanova N."/>
            <person name="Pagani I."/>
            <person name="Parshina S."/>
            <person name="Plugge C."/>
            <person name="Muyzer G."/>
            <person name="Kuever J."/>
            <person name="Ivanova A."/>
            <person name="Nazina T."/>
            <person name="Klenk H.-P."/>
            <person name="Brambilla E."/>
            <person name="Spring S."/>
            <person name="Stams A.F."/>
            <person name="Woyke T."/>
        </authorList>
    </citation>
    <scope>NUCLEOTIDE SEQUENCE [LARGE SCALE GENOMIC DNA]</scope>
    <source>
        <strain evidence="15 16">DSM 7213</strain>
    </source>
</reference>
<dbReference type="PROSITE" id="PS50283">
    <property type="entry name" value="NA_SOLUT_SYMP_3"/>
    <property type="match status" value="1"/>
</dbReference>
<feature type="transmembrane region" description="Helical" evidence="14">
    <location>
        <begin position="162"/>
        <end position="179"/>
    </location>
</feature>
<keyword evidence="6" id="KW-0769">Symport</keyword>
<comment type="subcellular location">
    <subcellularLocation>
        <location evidence="1">Cell membrane</location>
        <topology evidence="1">Multi-pass membrane protein</topology>
    </subcellularLocation>
</comment>
<dbReference type="Pfam" id="PF00474">
    <property type="entry name" value="SSF"/>
    <property type="match status" value="1"/>
</dbReference>
<keyword evidence="4" id="KW-1003">Cell membrane</keyword>
<dbReference type="AlphaFoldDB" id="R4KJB3"/>
<feature type="transmembrane region" description="Helical" evidence="14">
    <location>
        <begin position="124"/>
        <end position="142"/>
    </location>
</feature>
<proteinExistence type="inferred from homology"/>
<evidence type="ECO:0000256" key="10">
    <source>
        <dbReference type="ARBA" id="ARBA00023136"/>
    </source>
</evidence>
<evidence type="ECO:0000256" key="8">
    <source>
        <dbReference type="ARBA" id="ARBA00023053"/>
    </source>
</evidence>
<evidence type="ECO:0000313" key="16">
    <source>
        <dbReference type="Proteomes" id="UP000013520"/>
    </source>
</evidence>
<dbReference type="Proteomes" id="UP000013520">
    <property type="component" value="Chromosome"/>
</dbReference>
<evidence type="ECO:0000256" key="2">
    <source>
        <dbReference type="ARBA" id="ARBA00006434"/>
    </source>
</evidence>
<dbReference type="EMBL" id="CP003273">
    <property type="protein sequence ID" value="AGL01712.1"/>
    <property type="molecule type" value="Genomic_DNA"/>
</dbReference>
<evidence type="ECO:0000256" key="5">
    <source>
        <dbReference type="ARBA" id="ARBA00022692"/>
    </source>
</evidence>
<feature type="transmembrane region" description="Helical" evidence="14">
    <location>
        <begin position="186"/>
        <end position="208"/>
    </location>
</feature>